<feature type="region of interest" description="Disordered" evidence="5">
    <location>
        <begin position="328"/>
        <end position="359"/>
    </location>
</feature>
<dbReference type="GO" id="GO:0016929">
    <property type="term" value="F:deSUMOylase activity"/>
    <property type="evidence" value="ECO:0007669"/>
    <property type="project" value="TreeGrafter"/>
</dbReference>
<dbReference type="PANTHER" id="PTHR12606">
    <property type="entry name" value="SENTRIN/SUMO-SPECIFIC PROTEASE"/>
    <property type="match status" value="1"/>
</dbReference>
<accession>A0A0G4H3F2</accession>
<reference evidence="7" key="1">
    <citation type="submission" date="2014-11" db="EMBL/GenBank/DDBJ databases">
        <authorList>
            <person name="Otto D Thomas"/>
            <person name="Naeem Raeece"/>
        </authorList>
    </citation>
    <scope>NUCLEOTIDE SEQUENCE</scope>
</reference>
<comment type="similarity">
    <text evidence="1">Belongs to the peptidase C48 family.</text>
</comment>
<dbReference type="PROSITE" id="PS50600">
    <property type="entry name" value="ULP_PROTEASE"/>
    <property type="match status" value="1"/>
</dbReference>
<protein>
    <recommendedName>
        <fullName evidence="6">Ubiquitin-like protease family profile domain-containing protein</fullName>
    </recommendedName>
</protein>
<dbReference type="Pfam" id="PF02902">
    <property type="entry name" value="Peptidase_C48"/>
    <property type="match status" value="1"/>
</dbReference>
<dbReference type="VEuPathDB" id="CryptoDB:Cvel_24543"/>
<dbReference type="InterPro" id="IPR038765">
    <property type="entry name" value="Papain-like_cys_pep_sf"/>
</dbReference>
<evidence type="ECO:0000256" key="4">
    <source>
        <dbReference type="ARBA" id="ARBA00022807"/>
    </source>
</evidence>
<evidence type="ECO:0000313" key="7">
    <source>
        <dbReference type="EMBL" id="CEM38233.1"/>
    </source>
</evidence>
<dbReference type="EMBL" id="CDMZ01001837">
    <property type="protein sequence ID" value="CEM38233.1"/>
    <property type="molecule type" value="Genomic_DNA"/>
</dbReference>
<keyword evidence="3" id="KW-0378">Hydrolase</keyword>
<proteinExistence type="inferred from homology"/>
<evidence type="ECO:0000256" key="3">
    <source>
        <dbReference type="ARBA" id="ARBA00022801"/>
    </source>
</evidence>
<dbReference type="AlphaFoldDB" id="A0A0G4H3F2"/>
<dbReference type="Gene3D" id="3.40.395.10">
    <property type="entry name" value="Adenoviral Proteinase, Chain A"/>
    <property type="match status" value="1"/>
</dbReference>
<evidence type="ECO:0000256" key="1">
    <source>
        <dbReference type="ARBA" id="ARBA00005234"/>
    </source>
</evidence>
<gene>
    <name evidence="7" type="ORF">Cvel_24543</name>
</gene>
<feature type="compositionally biased region" description="Polar residues" evidence="5">
    <location>
        <begin position="344"/>
        <end position="359"/>
    </location>
</feature>
<dbReference type="GO" id="GO:0016926">
    <property type="term" value="P:protein desumoylation"/>
    <property type="evidence" value="ECO:0007669"/>
    <property type="project" value="TreeGrafter"/>
</dbReference>
<keyword evidence="4" id="KW-0788">Thiol protease</keyword>
<dbReference type="PhylomeDB" id="A0A0G4H3F2"/>
<keyword evidence="2" id="KW-0645">Protease</keyword>
<organism evidence="7">
    <name type="scientific">Chromera velia CCMP2878</name>
    <dbReference type="NCBI Taxonomy" id="1169474"/>
    <lineage>
        <taxon>Eukaryota</taxon>
        <taxon>Sar</taxon>
        <taxon>Alveolata</taxon>
        <taxon>Colpodellida</taxon>
        <taxon>Chromeraceae</taxon>
        <taxon>Chromera</taxon>
    </lineage>
</organism>
<dbReference type="GO" id="GO:0006508">
    <property type="term" value="P:proteolysis"/>
    <property type="evidence" value="ECO:0007669"/>
    <property type="project" value="UniProtKB-KW"/>
</dbReference>
<dbReference type="PANTHER" id="PTHR12606:SF1">
    <property type="entry name" value="UBIQUITIN-LIKE-SPECIFIC PROTEASE 1A"/>
    <property type="match status" value="1"/>
</dbReference>
<evidence type="ECO:0000256" key="5">
    <source>
        <dbReference type="SAM" id="MobiDB-lite"/>
    </source>
</evidence>
<feature type="domain" description="Ubiquitin-like protease family profile" evidence="6">
    <location>
        <begin position="1"/>
        <end position="211"/>
    </location>
</feature>
<name>A0A0G4H3F2_9ALVE</name>
<dbReference type="SUPFAM" id="SSF54001">
    <property type="entry name" value="Cysteine proteinases"/>
    <property type="match status" value="1"/>
</dbReference>
<evidence type="ECO:0000256" key="2">
    <source>
        <dbReference type="ARBA" id="ARBA00022670"/>
    </source>
</evidence>
<evidence type="ECO:0000259" key="6">
    <source>
        <dbReference type="PROSITE" id="PS50600"/>
    </source>
</evidence>
<dbReference type="GO" id="GO:0005634">
    <property type="term" value="C:nucleus"/>
    <property type="evidence" value="ECO:0007669"/>
    <property type="project" value="TreeGrafter"/>
</dbReference>
<sequence>MALHQTISWQKEFFESTIGHLQDGVWLDNVSIEFFLASCLDIMKEIDIRSRAHLENISFFSFMMQEEEDGYLGGFSYDEIKRWICKENRRMKNKSFAEKELILIPVHKRKTHWFLVVLFSPKLSNAENLRESTWTLVIVDPLQNRLCEWKQENVVAPFQQLANLELQTGPPSRRKKRENVTLRVVEQIAGLPPQENDSDCGVFVCRYVAEILEEFASARDSFDCSSLFALLQTAHPGGKGVDRRTSARFLSLSQESMHFYRWEYRQLMERWAREKGQNEQQWETPTMKKHRVEEMRALIEARPPGVAPLQNINSAKRRRQHEATFLTGPGSMRKRKNKGAREMIQSSDETIEETSNNVQ</sequence>
<dbReference type="InterPro" id="IPR003653">
    <property type="entry name" value="Peptidase_C48_C"/>
</dbReference>